<protein>
    <submittedName>
        <fullName evidence="2">Uncharacterized protein</fullName>
    </submittedName>
</protein>
<reference evidence="2" key="2">
    <citation type="submission" date="2025-09" db="UniProtKB">
        <authorList>
            <consortium name="Ensembl"/>
        </authorList>
    </citation>
    <scope>IDENTIFICATION</scope>
</reference>
<dbReference type="AlphaFoldDB" id="A0A3B5KVE7"/>
<dbReference type="Proteomes" id="UP000261380">
    <property type="component" value="Unplaced"/>
</dbReference>
<accession>A0A3B5KVE7</accession>
<dbReference type="PANTHER" id="PTHR46848">
    <property type="entry name" value="REGULATOR OF G-PROTEIN SIGNALING 3"/>
    <property type="match status" value="1"/>
</dbReference>
<dbReference type="STRING" id="32473.ENSXCOP00000002497"/>
<dbReference type="GO" id="GO:0005634">
    <property type="term" value="C:nucleus"/>
    <property type="evidence" value="ECO:0007669"/>
    <property type="project" value="TreeGrafter"/>
</dbReference>
<dbReference type="GO" id="GO:0005886">
    <property type="term" value="C:plasma membrane"/>
    <property type="evidence" value="ECO:0007669"/>
    <property type="project" value="TreeGrafter"/>
</dbReference>
<evidence type="ECO:0000313" key="3">
    <source>
        <dbReference type="Proteomes" id="UP000261380"/>
    </source>
</evidence>
<feature type="compositionally biased region" description="Basic and acidic residues" evidence="1">
    <location>
        <begin position="103"/>
        <end position="117"/>
    </location>
</feature>
<proteinExistence type="predicted"/>
<sequence>GVQQAQRPGLGLRRRRQLRVFGSLRVSSPGGEQTTKPKTNKFKSRFLDLSSDRKSRLRFILKLQEPVRCWHCLQMQPITEGLPQTRPKILSGGESSLRPKYRNRQDHNTGVTERSRAKGDRSVLTRLVWFLQVSVLRGSDGFGFTIFSDHPVRVQAVDPGGPAQRSGLPSQNRSSVQSSWQSGEVYLNWARCYLQRVCVYPDGTGSGSAGRLYRTHPSGGQNLLHTRTGMSQPVSPPSGYRDTSLPPKTVIFPFFVQPLDLCSPVRTLRMSEEMILRLSAPPCLQVSVLIFSDLLLLAREDDGGRCTVLRRPLYLNALRLREGTRTSAGSPGLDLLPPSGEDVPLGQEVNSCLFLLEAFDAEQKVRVGLCLQDDRRRCLVAMETMLPWQVSVLTGGQGAHLSSRRRHIIYTK</sequence>
<name>A0A3B5KVE7_9TELE</name>
<dbReference type="InterPro" id="IPR036034">
    <property type="entry name" value="PDZ_sf"/>
</dbReference>
<dbReference type="Gene3D" id="2.30.42.10">
    <property type="match status" value="1"/>
</dbReference>
<evidence type="ECO:0000313" key="2">
    <source>
        <dbReference type="Ensembl" id="ENSXCOP00000002497.1"/>
    </source>
</evidence>
<dbReference type="GeneTree" id="ENSGT00940000154416"/>
<feature type="region of interest" description="Disordered" evidence="1">
    <location>
        <begin position="83"/>
        <end position="117"/>
    </location>
</feature>
<feature type="region of interest" description="Disordered" evidence="1">
    <location>
        <begin position="157"/>
        <end position="176"/>
    </location>
</feature>
<dbReference type="Ensembl" id="ENSXCOT00000002531.1">
    <property type="protein sequence ID" value="ENSXCOP00000002497.1"/>
    <property type="gene ID" value="ENSXCOG00000001988.1"/>
</dbReference>
<organism evidence="2 3">
    <name type="scientific">Xiphophorus couchianus</name>
    <name type="common">Monterrey platyfish</name>
    <dbReference type="NCBI Taxonomy" id="32473"/>
    <lineage>
        <taxon>Eukaryota</taxon>
        <taxon>Metazoa</taxon>
        <taxon>Chordata</taxon>
        <taxon>Craniata</taxon>
        <taxon>Vertebrata</taxon>
        <taxon>Euteleostomi</taxon>
        <taxon>Actinopterygii</taxon>
        <taxon>Neopterygii</taxon>
        <taxon>Teleostei</taxon>
        <taxon>Neoteleostei</taxon>
        <taxon>Acanthomorphata</taxon>
        <taxon>Ovalentaria</taxon>
        <taxon>Atherinomorphae</taxon>
        <taxon>Cyprinodontiformes</taxon>
        <taxon>Poeciliidae</taxon>
        <taxon>Poeciliinae</taxon>
        <taxon>Xiphophorus</taxon>
    </lineage>
</organism>
<feature type="compositionally biased region" description="Polar residues" evidence="1">
    <location>
        <begin position="167"/>
        <end position="176"/>
    </location>
</feature>
<evidence type="ECO:0000256" key="1">
    <source>
        <dbReference type="SAM" id="MobiDB-lite"/>
    </source>
</evidence>
<reference evidence="2" key="1">
    <citation type="submission" date="2025-08" db="UniProtKB">
        <authorList>
            <consortium name="Ensembl"/>
        </authorList>
    </citation>
    <scope>IDENTIFICATION</scope>
</reference>
<dbReference type="SUPFAM" id="SSF50156">
    <property type="entry name" value="PDZ domain-like"/>
    <property type="match status" value="1"/>
</dbReference>
<dbReference type="PANTHER" id="PTHR46848:SF1">
    <property type="entry name" value="REGULATOR OF G-PROTEIN SIGNALING 3"/>
    <property type="match status" value="1"/>
</dbReference>
<keyword evidence="3" id="KW-1185">Reference proteome</keyword>